<dbReference type="EMBL" id="LVHI01000038">
    <property type="protein sequence ID" value="OAK51640.1"/>
    <property type="molecule type" value="Genomic_DNA"/>
</dbReference>
<evidence type="ECO:0000313" key="2">
    <source>
        <dbReference type="Proteomes" id="UP000077519"/>
    </source>
</evidence>
<dbReference type="Gene3D" id="1.10.150.20">
    <property type="entry name" value="5' to 3' exonuclease, C-terminal subdomain"/>
    <property type="match status" value="1"/>
</dbReference>
<dbReference type="AlphaFoldDB" id="A0A177Y8C5"/>
<sequence length="66" mass="7061">MTEPVNRFPKGTGRPASRAFDAAGYRSLDELAGQSKSELAKLHGVGPKALRVVEAALQERGLDLEP</sequence>
<name>A0A177Y8C5_9NOCA</name>
<dbReference type="SUPFAM" id="SSF47789">
    <property type="entry name" value="C-terminal domain of RNA polymerase alpha subunit"/>
    <property type="match status" value="1"/>
</dbReference>
<gene>
    <name evidence="1" type="ORF">A3K89_11845</name>
</gene>
<organism evidence="1 2">
    <name type="scientific">Rhodococcoides kyotonense</name>
    <dbReference type="NCBI Taxonomy" id="398843"/>
    <lineage>
        <taxon>Bacteria</taxon>
        <taxon>Bacillati</taxon>
        <taxon>Actinomycetota</taxon>
        <taxon>Actinomycetes</taxon>
        <taxon>Mycobacteriales</taxon>
        <taxon>Nocardiaceae</taxon>
        <taxon>Rhodococcoides</taxon>
    </lineage>
</organism>
<protein>
    <submittedName>
        <fullName evidence="1">DNA-binding protein</fullName>
    </submittedName>
</protein>
<comment type="caution">
    <text evidence="1">The sequence shown here is derived from an EMBL/GenBank/DDBJ whole genome shotgun (WGS) entry which is preliminary data.</text>
</comment>
<keyword evidence="2" id="KW-1185">Reference proteome</keyword>
<evidence type="ECO:0000313" key="1">
    <source>
        <dbReference type="EMBL" id="OAK51640.1"/>
    </source>
</evidence>
<reference evidence="1 2" key="1">
    <citation type="submission" date="2016-03" db="EMBL/GenBank/DDBJ databases">
        <title>Genome sequence of Rhodococcus kyotonensis KB10.</title>
        <authorList>
            <person name="Jeong H."/>
            <person name="Hong C.E."/>
            <person name="Jo S.H."/>
            <person name="Park J.M."/>
        </authorList>
    </citation>
    <scope>NUCLEOTIDE SEQUENCE [LARGE SCALE GENOMIC DNA]</scope>
    <source>
        <strain evidence="1 2">KB10</strain>
    </source>
</reference>
<accession>A0A177Y8C5</accession>
<dbReference type="GO" id="GO:0003677">
    <property type="term" value="F:DNA binding"/>
    <property type="evidence" value="ECO:0007669"/>
    <property type="project" value="UniProtKB-KW"/>
</dbReference>
<dbReference type="Proteomes" id="UP000077519">
    <property type="component" value="Unassembled WGS sequence"/>
</dbReference>
<proteinExistence type="predicted"/>
<dbReference type="RefSeq" id="WP_068431100.1">
    <property type="nucleotide sequence ID" value="NZ_LVHI01000038.1"/>
</dbReference>
<keyword evidence="1" id="KW-0238">DNA-binding</keyword>